<feature type="compositionally biased region" description="Pro residues" evidence="2">
    <location>
        <begin position="214"/>
        <end position="223"/>
    </location>
</feature>
<dbReference type="Pfam" id="PF00403">
    <property type="entry name" value="HMA"/>
    <property type="match status" value="2"/>
</dbReference>
<dbReference type="PROSITE" id="PS50846">
    <property type="entry name" value="HMA_2"/>
    <property type="match status" value="2"/>
</dbReference>
<evidence type="ECO:0000313" key="4">
    <source>
        <dbReference type="EMBL" id="KAF5180024.1"/>
    </source>
</evidence>
<feature type="domain" description="HMA" evidence="3">
    <location>
        <begin position="2"/>
        <end position="72"/>
    </location>
</feature>
<feature type="domain" description="HMA" evidence="3">
    <location>
        <begin position="145"/>
        <end position="208"/>
    </location>
</feature>
<proteinExistence type="predicted"/>
<dbReference type="InterPro" id="IPR006121">
    <property type="entry name" value="HMA_dom"/>
</dbReference>
<feature type="region of interest" description="Disordered" evidence="2">
    <location>
        <begin position="211"/>
        <end position="235"/>
    </location>
</feature>
<gene>
    <name evidence="4" type="ORF">FRX31_030388</name>
</gene>
<dbReference type="GO" id="GO:0046872">
    <property type="term" value="F:metal ion binding"/>
    <property type="evidence" value="ECO:0007669"/>
    <property type="project" value="UniProtKB-KW"/>
</dbReference>
<evidence type="ECO:0000256" key="2">
    <source>
        <dbReference type="SAM" id="MobiDB-lite"/>
    </source>
</evidence>
<feature type="region of interest" description="Disordered" evidence="2">
    <location>
        <begin position="67"/>
        <end position="104"/>
    </location>
</feature>
<dbReference type="Proteomes" id="UP000554482">
    <property type="component" value="Unassembled WGS sequence"/>
</dbReference>
<evidence type="ECO:0000256" key="1">
    <source>
        <dbReference type="ARBA" id="ARBA00022723"/>
    </source>
</evidence>
<organism evidence="4 5">
    <name type="scientific">Thalictrum thalictroides</name>
    <name type="common">Rue-anemone</name>
    <name type="synonym">Anemone thalictroides</name>
    <dbReference type="NCBI Taxonomy" id="46969"/>
    <lineage>
        <taxon>Eukaryota</taxon>
        <taxon>Viridiplantae</taxon>
        <taxon>Streptophyta</taxon>
        <taxon>Embryophyta</taxon>
        <taxon>Tracheophyta</taxon>
        <taxon>Spermatophyta</taxon>
        <taxon>Magnoliopsida</taxon>
        <taxon>Ranunculales</taxon>
        <taxon>Ranunculaceae</taxon>
        <taxon>Thalictroideae</taxon>
        <taxon>Thalictrum</taxon>
    </lineage>
</organism>
<dbReference type="PANTHER" id="PTHR22814:SF287">
    <property type="entry name" value="COPPER TRANSPORT PROTEIN ATX1"/>
    <property type="match status" value="1"/>
</dbReference>
<evidence type="ECO:0000313" key="5">
    <source>
        <dbReference type="Proteomes" id="UP000554482"/>
    </source>
</evidence>
<dbReference type="EMBL" id="JABWDY010037969">
    <property type="protein sequence ID" value="KAF5180024.1"/>
    <property type="molecule type" value="Genomic_DNA"/>
</dbReference>
<keyword evidence="1" id="KW-0479">Metal-binding</keyword>
<sequence>MVQRTVLKVNISCQKCKQQLFKAVTGLEGVDKVEIDAAKGTLTVTGTADPYKIIVHTKKTKKLLEVISIGPPPPPPKPNAGGGEQKKTEEPKKPAENKPAPQPNFYAHHSCPVCEGMTYNMDYKSEPNPSCSIIFKTAKKMSSMVKVTVLRVHAPCQKCKKKLLVTLTGLEGVDKVEINAAKSTVTITGTVDPFKVIACTRKTKKLLEIVSVGAPPPPPPSSPTPTATSTGETEEPAAQINIHTHVSCPDCDGPGCSIM</sequence>
<name>A0A7J6V4N0_THATH</name>
<dbReference type="AlphaFoldDB" id="A0A7J6V4N0"/>
<keyword evidence="5" id="KW-1185">Reference proteome</keyword>
<protein>
    <recommendedName>
        <fullName evidence="3">HMA domain-containing protein</fullName>
    </recommendedName>
</protein>
<dbReference type="OrthoDB" id="689350at2759"/>
<dbReference type="Gene3D" id="3.30.70.100">
    <property type="match status" value="2"/>
</dbReference>
<reference evidence="4 5" key="1">
    <citation type="submission" date="2020-06" db="EMBL/GenBank/DDBJ databases">
        <title>Transcriptomic and genomic resources for Thalictrum thalictroides and T. hernandezii: Facilitating candidate gene discovery in an emerging model plant lineage.</title>
        <authorList>
            <person name="Arias T."/>
            <person name="Riano-Pachon D.M."/>
            <person name="Di Stilio V.S."/>
        </authorList>
    </citation>
    <scope>NUCLEOTIDE SEQUENCE [LARGE SCALE GENOMIC DNA]</scope>
    <source>
        <strain evidence="5">cv. WT478/WT964</strain>
        <tissue evidence="4">Leaves</tissue>
    </source>
</reference>
<dbReference type="InterPro" id="IPR036163">
    <property type="entry name" value="HMA_dom_sf"/>
</dbReference>
<evidence type="ECO:0000259" key="3">
    <source>
        <dbReference type="PROSITE" id="PS50846"/>
    </source>
</evidence>
<comment type="caution">
    <text evidence="4">The sequence shown here is derived from an EMBL/GenBank/DDBJ whole genome shotgun (WGS) entry which is preliminary data.</text>
</comment>
<feature type="compositionally biased region" description="Basic and acidic residues" evidence="2">
    <location>
        <begin position="84"/>
        <end position="96"/>
    </location>
</feature>
<dbReference type="PANTHER" id="PTHR22814">
    <property type="entry name" value="COPPER TRANSPORT PROTEIN ATOX1-RELATED"/>
    <property type="match status" value="1"/>
</dbReference>
<accession>A0A7J6V4N0</accession>
<dbReference type="SUPFAM" id="SSF55008">
    <property type="entry name" value="HMA, heavy metal-associated domain"/>
    <property type="match status" value="2"/>
</dbReference>